<dbReference type="EMBL" id="VWPK01000018">
    <property type="protein sequence ID" value="KAA5611703.1"/>
    <property type="molecule type" value="Genomic_DNA"/>
</dbReference>
<sequence length="132" mass="14364">MLHPRLPLLAEFLRFGTVGFVGFLVDTATVYGTRGLLGLYGAGVVAYLTAASTTWLFNRIWTFRGRGSGPAHRQWAIFLAANLLGFVLNRGTYALLVTFSPLCADQPVLAIIGGVAVGMFLNFHLSRSVVFR</sequence>
<name>A0A5M6ITQ5_9PROT</name>
<dbReference type="OrthoDB" id="7360864at2"/>
<feature type="transmembrane region" description="Helical" evidence="6">
    <location>
        <begin position="37"/>
        <end position="57"/>
    </location>
</feature>
<keyword evidence="9" id="KW-1185">Reference proteome</keyword>
<feature type="transmembrane region" description="Helical" evidence="6">
    <location>
        <begin position="77"/>
        <end position="96"/>
    </location>
</feature>
<dbReference type="InterPro" id="IPR051401">
    <property type="entry name" value="GtrA_CellWall_Glycosyl"/>
</dbReference>
<evidence type="ECO:0000313" key="9">
    <source>
        <dbReference type="Proteomes" id="UP000325255"/>
    </source>
</evidence>
<dbReference type="Proteomes" id="UP000325255">
    <property type="component" value="Unassembled WGS sequence"/>
</dbReference>
<accession>A0A5M6ITQ5</accession>
<keyword evidence="3 6" id="KW-0812">Transmembrane</keyword>
<feature type="transmembrane region" description="Helical" evidence="6">
    <location>
        <begin position="12"/>
        <end position="31"/>
    </location>
</feature>
<evidence type="ECO:0000256" key="4">
    <source>
        <dbReference type="ARBA" id="ARBA00022989"/>
    </source>
</evidence>
<evidence type="ECO:0000256" key="3">
    <source>
        <dbReference type="ARBA" id="ARBA00022692"/>
    </source>
</evidence>
<evidence type="ECO:0000256" key="5">
    <source>
        <dbReference type="ARBA" id="ARBA00023136"/>
    </source>
</evidence>
<dbReference type="PANTHER" id="PTHR38459:SF1">
    <property type="entry name" value="PROPHAGE BACTOPRENOL-LINKED GLUCOSE TRANSLOCASE HOMOLOG"/>
    <property type="match status" value="1"/>
</dbReference>
<organism evidence="8 9">
    <name type="scientific">Rhodovastum atsumiense</name>
    <dbReference type="NCBI Taxonomy" id="504468"/>
    <lineage>
        <taxon>Bacteria</taxon>
        <taxon>Pseudomonadati</taxon>
        <taxon>Pseudomonadota</taxon>
        <taxon>Alphaproteobacteria</taxon>
        <taxon>Acetobacterales</taxon>
        <taxon>Acetobacteraceae</taxon>
        <taxon>Rhodovastum</taxon>
    </lineage>
</organism>
<evidence type="ECO:0000256" key="1">
    <source>
        <dbReference type="ARBA" id="ARBA00004141"/>
    </source>
</evidence>
<evidence type="ECO:0000313" key="8">
    <source>
        <dbReference type="EMBL" id="KAA5611703.1"/>
    </source>
</evidence>
<dbReference type="GO" id="GO:0005886">
    <property type="term" value="C:plasma membrane"/>
    <property type="evidence" value="ECO:0007669"/>
    <property type="project" value="TreeGrafter"/>
</dbReference>
<evidence type="ECO:0000256" key="6">
    <source>
        <dbReference type="SAM" id="Phobius"/>
    </source>
</evidence>
<comment type="caution">
    <text evidence="8">The sequence shown here is derived from an EMBL/GenBank/DDBJ whole genome shotgun (WGS) entry which is preliminary data.</text>
</comment>
<proteinExistence type="inferred from homology"/>
<keyword evidence="4 6" id="KW-1133">Transmembrane helix</keyword>
<feature type="transmembrane region" description="Helical" evidence="6">
    <location>
        <begin position="108"/>
        <end position="125"/>
    </location>
</feature>
<protein>
    <submittedName>
        <fullName evidence="8">GtrA family protein</fullName>
    </submittedName>
</protein>
<reference evidence="8 9" key="1">
    <citation type="submission" date="2019-09" db="EMBL/GenBank/DDBJ databases">
        <title>Genome sequence of Rhodovastum atsumiense, a diverse member of the Acetobacteraceae family of non-sulfur purple photosynthetic bacteria.</title>
        <authorList>
            <person name="Meyer T."/>
            <person name="Kyndt J."/>
        </authorList>
    </citation>
    <scope>NUCLEOTIDE SEQUENCE [LARGE SCALE GENOMIC DNA]</scope>
    <source>
        <strain evidence="8 9">DSM 21279</strain>
    </source>
</reference>
<keyword evidence="5 6" id="KW-0472">Membrane</keyword>
<dbReference type="Pfam" id="PF04138">
    <property type="entry name" value="GtrA_DPMS_TM"/>
    <property type="match status" value="1"/>
</dbReference>
<dbReference type="RefSeq" id="WP_150041244.1">
    <property type="nucleotide sequence ID" value="NZ_OW485601.1"/>
</dbReference>
<evidence type="ECO:0000259" key="7">
    <source>
        <dbReference type="Pfam" id="PF04138"/>
    </source>
</evidence>
<dbReference type="InterPro" id="IPR007267">
    <property type="entry name" value="GtrA_DPMS_TM"/>
</dbReference>
<dbReference type="AlphaFoldDB" id="A0A5M6ITQ5"/>
<evidence type="ECO:0000256" key="2">
    <source>
        <dbReference type="ARBA" id="ARBA00009399"/>
    </source>
</evidence>
<gene>
    <name evidence="8" type="ORF">F1189_12970</name>
</gene>
<dbReference type="GO" id="GO:0000271">
    <property type="term" value="P:polysaccharide biosynthetic process"/>
    <property type="evidence" value="ECO:0007669"/>
    <property type="project" value="InterPro"/>
</dbReference>
<comment type="subcellular location">
    <subcellularLocation>
        <location evidence="1">Membrane</location>
        <topology evidence="1">Multi-pass membrane protein</topology>
    </subcellularLocation>
</comment>
<dbReference type="PANTHER" id="PTHR38459">
    <property type="entry name" value="PROPHAGE BACTOPRENOL-LINKED GLUCOSE TRANSLOCASE HOMOLOG"/>
    <property type="match status" value="1"/>
</dbReference>
<feature type="domain" description="GtrA/DPMS transmembrane" evidence="7">
    <location>
        <begin position="14"/>
        <end position="131"/>
    </location>
</feature>
<comment type="similarity">
    <text evidence="2">Belongs to the GtrA family.</text>
</comment>